<evidence type="ECO:0000256" key="6">
    <source>
        <dbReference type="SAM" id="Phobius"/>
    </source>
</evidence>
<keyword evidence="3 6" id="KW-1133">Transmembrane helix</keyword>
<gene>
    <name evidence="8" type="ORF">FJ693_16145</name>
</gene>
<organism evidence="8 9">
    <name type="scientific">Georgenia yuyongxinii</name>
    <dbReference type="NCBI Taxonomy" id="2589797"/>
    <lineage>
        <taxon>Bacteria</taxon>
        <taxon>Bacillati</taxon>
        <taxon>Actinomycetota</taxon>
        <taxon>Actinomycetes</taxon>
        <taxon>Micrococcales</taxon>
        <taxon>Bogoriellaceae</taxon>
        <taxon>Georgenia</taxon>
    </lineage>
</organism>
<sequence>MTTARELARGAATALTWLALAVVVGVLTAMVLVPRVAGWVPLTVMSGSMAPGIPAGSQLVVDPVDSDDLAALATGDVITFMPFPDDPTLLTHRIVGIGVNGDGERSFVTQGDANDVADPDPVTAPQVRGVLKYHVPFVGHLATALSLEQKDVGRNVAAGVLAIFAAWQLVSALRPRPRPRAEAHAAQM</sequence>
<evidence type="ECO:0000256" key="5">
    <source>
        <dbReference type="NCBIfam" id="TIGR02228"/>
    </source>
</evidence>
<dbReference type="AlphaFoldDB" id="A0A552WM23"/>
<dbReference type="GO" id="GO:0009003">
    <property type="term" value="F:signal peptidase activity"/>
    <property type="evidence" value="ECO:0007669"/>
    <property type="project" value="UniProtKB-EC"/>
</dbReference>
<dbReference type="CDD" id="cd06530">
    <property type="entry name" value="S26_SPase_I"/>
    <property type="match status" value="1"/>
</dbReference>
<comment type="caution">
    <text evidence="8">The sequence shown here is derived from an EMBL/GenBank/DDBJ whole genome shotgun (WGS) entry which is preliminary data.</text>
</comment>
<evidence type="ECO:0000313" key="9">
    <source>
        <dbReference type="Proteomes" id="UP000318693"/>
    </source>
</evidence>
<dbReference type="GO" id="GO:0006465">
    <property type="term" value="P:signal peptide processing"/>
    <property type="evidence" value="ECO:0007669"/>
    <property type="project" value="UniProtKB-UniRule"/>
</dbReference>
<comment type="subcellular location">
    <subcellularLocation>
        <location evidence="1">Membrane</location>
    </subcellularLocation>
</comment>
<proteinExistence type="predicted"/>
<dbReference type="EC" id="3.4.21.89" evidence="5"/>
<dbReference type="EMBL" id="VJXR01000064">
    <property type="protein sequence ID" value="TRW43821.1"/>
    <property type="molecule type" value="Genomic_DNA"/>
</dbReference>
<keyword evidence="4 6" id="KW-0472">Membrane</keyword>
<dbReference type="InterPro" id="IPR036286">
    <property type="entry name" value="LexA/Signal_pep-like_sf"/>
</dbReference>
<dbReference type="NCBIfam" id="TIGR02228">
    <property type="entry name" value="sigpep_I_arch"/>
    <property type="match status" value="1"/>
</dbReference>
<keyword evidence="8" id="KW-0378">Hydrolase</keyword>
<protein>
    <recommendedName>
        <fullName evidence="5">Signal peptidase I</fullName>
        <ecNumber evidence="5">3.4.21.89</ecNumber>
    </recommendedName>
</protein>
<feature type="transmembrane region" description="Helical" evidence="6">
    <location>
        <begin position="12"/>
        <end position="33"/>
    </location>
</feature>
<evidence type="ECO:0000256" key="2">
    <source>
        <dbReference type="ARBA" id="ARBA00022692"/>
    </source>
</evidence>
<keyword evidence="2 6" id="KW-0812">Transmembrane</keyword>
<evidence type="ECO:0000256" key="4">
    <source>
        <dbReference type="ARBA" id="ARBA00023136"/>
    </source>
</evidence>
<evidence type="ECO:0000259" key="7">
    <source>
        <dbReference type="Pfam" id="PF10502"/>
    </source>
</evidence>
<dbReference type="Proteomes" id="UP000318693">
    <property type="component" value="Unassembled WGS sequence"/>
</dbReference>
<dbReference type="SUPFAM" id="SSF51306">
    <property type="entry name" value="LexA/Signal peptidase"/>
    <property type="match status" value="1"/>
</dbReference>
<feature type="domain" description="Peptidase S26" evidence="7">
    <location>
        <begin position="20"/>
        <end position="98"/>
    </location>
</feature>
<evidence type="ECO:0000256" key="3">
    <source>
        <dbReference type="ARBA" id="ARBA00022989"/>
    </source>
</evidence>
<keyword evidence="9" id="KW-1185">Reference proteome</keyword>
<name>A0A552WM23_9MICO</name>
<dbReference type="Pfam" id="PF10502">
    <property type="entry name" value="Peptidase_S26"/>
    <property type="match status" value="1"/>
</dbReference>
<reference evidence="8 9" key="1">
    <citation type="submission" date="2019-07" db="EMBL/GenBank/DDBJ databases">
        <title>Georgenia wutianyii sp. nov. and Georgenia *** sp. nov. isolated from plateau pika (Ochotona curzoniae) in the Qinghai-Tibet plateau of China.</title>
        <authorList>
            <person name="Tian Z."/>
        </authorList>
    </citation>
    <scope>NUCLEOTIDE SEQUENCE [LARGE SCALE GENOMIC DNA]</scope>
    <source>
        <strain evidence="8 9">Z446</strain>
    </source>
</reference>
<dbReference type="InterPro" id="IPR019533">
    <property type="entry name" value="Peptidase_S26"/>
</dbReference>
<evidence type="ECO:0000313" key="8">
    <source>
        <dbReference type="EMBL" id="TRW43821.1"/>
    </source>
</evidence>
<dbReference type="InterPro" id="IPR001733">
    <property type="entry name" value="Peptidase_S26B"/>
</dbReference>
<evidence type="ECO:0000256" key="1">
    <source>
        <dbReference type="ARBA" id="ARBA00004370"/>
    </source>
</evidence>
<dbReference type="GO" id="GO:0004252">
    <property type="term" value="F:serine-type endopeptidase activity"/>
    <property type="evidence" value="ECO:0007669"/>
    <property type="project" value="UniProtKB-UniRule"/>
</dbReference>
<dbReference type="RefSeq" id="WP_143419492.1">
    <property type="nucleotide sequence ID" value="NZ_VJXR01000064.1"/>
</dbReference>
<dbReference type="GO" id="GO:0016020">
    <property type="term" value="C:membrane"/>
    <property type="evidence" value="ECO:0007669"/>
    <property type="project" value="UniProtKB-SubCell"/>
</dbReference>
<accession>A0A552WM23</accession>